<comment type="caution">
    <text evidence="1">The sequence shown here is derived from an EMBL/GenBank/DDBJ whole genome shotgun (WGS) entry which is preliminary data.</text>
</comment>
<keyword evidence="2" id="KW-1185">Reference proteome</keyword>
<sequence length="67" mass="7338">MLVKQIDNQSQSGEIDVALGLCMDFSAIQNPGNEELIAVSRQRFKPAVNAELAIAKRSDSIERPPRA</sequence>
<gene>
    <name evidence="1" type="ORF">C7374_11920</name>
</gene>
<protein>
    <submittedName>
        <fullName evidence="1">Uncharacterized protein</fullName>
    </submittedName>
</protein>
<dbReference type="Proteomes" id="UP000249453">
    <property type="component" value="Unassembled WGS sequence"/>
</dbReference>
<evidence type="ECO:0000313" key="2">
    <source>
        <dbReference type="Proteomes" id="UP000249453"/>
    </source>
</evidence>
<evidence type="ECO:0000313" key="1">
    <source>
        <dbReference type="EMBL" id="RAK25775.1"/>
    </source>
</evidence>
<proteinExistence type="predicted"/>
<dbReference type="AlphaFoldDB" id="A0A364JS32"/>
<accession>A0A364JS32</accession>
<dbReference type="EMBL" id="QLMK01000019">
    <property type="protein sequence ID" value="RAK25775.1"/>
    <property type="molecule type" value="Genomic_DNA"/>
</dbReference>
<organism evidence="1 2">
    <name type="scientific">Falsochrobactrum ovis</name>
    <dbReference type="NCBI Taxonomy" id="1293442"/>
    <lineage>
        <taxon>Bacteria</taxon>
        <taxon>Pseudomonadati</taxon>
        <taxon>Pseudomonadota</taxon>
        <taxon>Alphaproteobacteria</taxon>
        <taxon>Hyphomicrobiales</taxon>
        <taxon>Brucellaceae</taxon>
        <taxon>Falsochrobactrum</taxon>
    </lineage>
</organism>
<name>A0A364JS32_9HYPH</name>
<reference evidence="1 2" key="1">
    <citation type="submission" date="2018-06" db="EMBL/GenBank/DDBJ databases">
        <title>Genomic Encyclopedia of Type Strains, Phase IV (KMG-IV): sequencing the most valuable type-strain genomes for metagenomic binning, comparative biology and taxonomic classification.</title>
        <authorList>
            <person name="Goeker M."/>
        </authorList>
    </citation>
    <scope>NUCLEOTIDE SEQUENCE [LARGE SCALE GENOMIC DNA]</scope>
    <source>
        <strain evidence="1 2">DSM 26720</strain>
    </source>
</reference>